<dbReference type="InterPro" id="IPR039789">
    <property type="entry name" value="CYRI"/>
</dbReference>
<dbReference type="GO" id="GO:0016020">
    <property type="term" value="C:membrane"/>
    <property type="evidence" value="ECO:0007669"/>
    <property type="project" value="UniProtKB-SubCell"/>
</dbReference>
<accession>A0A9Q0LQC0</accession>
<gene>
    <name evidence="6" type="ORF">M0811_07133</name>
</gene>
<evidence type="ECO:0000313" key="6">
    <source>
        <dbReference type="EMBL" id="KAJ5075563.1"/>
    </source>
</evidence>
<protein>
    <recommendedName>
        <fullName evidence="5">CYRIA/CYRIB Rac1 binding domain-containing protein</fullName>
    </recommendedName>
</protein>
<dbReference type="InterPro" id="IPR009828">
    <property type="entry name" value="CYRIA/CYRIB_Rac1-bd"/>
</dbReference>
<keyword evidence="4" id="KW-0449">Lipoprotein</keyword>
<keyword evidence="3" id="KW-0472">Membrane</keyword>
<dbReference type="OMA" id="PSETDIW"/>
<evidence type="ECO:0000313" key="7">
    <source>
        <dbReference type="Proteomes" id="UP001149090"/>
    </source>
</evidence>
<organism evidence="6 7">
    <name type="scientific">Anaeramoeba ignava</name>
    <name type="common">Anaerobic marine amoeba</name>
    <dbReference type="NCBI Taxonomy" id="1746090"/>
    <lineage>
        <taxon>Eukaryota</taxon>
        <taxon>Metamonada</taxon>
        <taxon>Anaeramoebidae</taxon>
        <taxon>Anaeramoeba</taxon>
    </lineage>
</organism>
<dbReference type="EMBL" id="JAPDFW010000064">
    <property type="protein sequence ID" value="KAJ5075563.1"/>
    <property type="molecule type" value="Genomic_DNA"/>
</dbReference>
<dbReference type="GO" id="GO:0030833">
    <property type="term" value="P:regulation of actin filament polymerization"/>
    <property type="evidence" value="ECO:0007669"/>
    <property type="project" value="InterPro"/>
</dbReference>
<dbReference type="PANTHER" id="PTHR12422">
    <property type="entry name" value="GH09096P"/>
    <property type="match status" value="1"/>
</dbReference>
<dbReference type="GO" id="GO:0031267">
    <property type="term" value="F:small GTPase binding"/>
    <property type="evidence" value="ECO:0007669"/>
    <property type="project" value="InterPro"/>
</dbReference>
<dbReference type="AlphaFoldDB" id="A0A9Q0LQC0"/>
<sequence>MGQLLRYFSSTKEPLDIFLDLENARPKTTEETTVYEQVSDVLKQGPDFLNRFRNLPNCSNEVRQAISSPNVDTETKAWNAVLPIVQELGEIFLFSNQIEKLVPLLLGQLCVKGGDEAKDRLVSQQALAKQLGDVIDLVLDFDDIKMHNTTFQNDFSYYRRVVSRFDNQKINLFCLRGMVGCIILYDHIEKNGAFAKKSPIMIKACLNSLLNFQPKQEALINALKYSTKHLKDPETPSAIKQLLEN</sequence>
<dbReference type="Pfam" id="PF07159">
    <property type="entry name" value="CYRIA-B_Rac1-bd"/>
    <property type="match status" value="1"/>
</dbReference>
<proteinExistence type="inferred from homology"/>
<feature type="domain" description="CYRIA/CYRIB Rac1 binding" evidence="5">
    <location>
        <begin position="16"/>
        <end position="164"/>
    </location>
</feature>
<comment type="subcellular location">
    <subcellularLocation>
        <location evidence="1">Membrane</location>
        <topology evidence="1">Lipid-anchor</topology>
    </subcellularLocation>
</comment>
<evidence type="ECO:0000256" key="1">
    <source>
        <dbReference type="ARBA" id="ARBA00004635"/>
    </source>
</evidence>
<dbReference type="OrthoDB" id="60973at2759"/>
<comment type="similarity">
    <text evidence="2">Belongs to the CYRI family.</text>
</comment>
<dbReference type="Proteomes" id="UP001149090">
    <property type="component" value="Unassembled WGS sequence"/>
</dbReference>
<evidence type="ECO:0000256" key="4">
    <source>
        <dbReference type="ARBA" id="ARBA00023288"/>
    </source>
</evidence>
<evidence type="ECO:0000256" key="2">
    <source>
        <dbReference type="ARBA" id="ARBA00005778"/>
    </source>
</evidence>
<evidence type="ECO:0000259" key="5">
    <source>
        <dbReference type="Pfam" id="PF07159"/>
    </source>
</evidence>
<keyword evidence="7" id="KW-1185">Reference proteome</keyword>
<name>A0A9Q0LQC0_ANAIG</name>
<reference evidence="6" key="1">
    <citation type="submission" date="2022-10" db="EMBL/GenBank/DDBJ databases">
        <title>Novel sulphate-reducing endosymbionts in the free-living metamonad Anaeramoeba.</title>
        <authorList>
            <person name="Jerlstrom-Hultqvist J."/>
            <person name="Cepicka I."/>
            <person name="Gallot-Lavallee L."/>
            <person name="Salas-Leiva D."/>
            <person name="Curtis B.A."/>
            <person name="Zahonova K."/>
            <person name="Pipaliya S."/>
            <person name="Dacks J."/>
            <person name="Roger A.J."/>
        </authorList>
    </citation>
    <scope>NUCLEOTIDE SEQUENCE</scope>
    <source>
        <strain evidence="6">BMAN</strain>
    </source>
</reference>
<evidence type="ECO:0000256" key="3">
    <source>
        <dbReference type="ARBA" id="ARBA00023136"/>
    </source>
</evidence>
<comment type="caution">
    <text evidence="6">The sequence shown here is derived from an EMBL/GenBank/DDBJ whole genome shotgun (WGS) entry which is preliminary data.</text>
</comment>